<dbReference type="RefSeq" id="WP_169316639.1">
    <property type="nucleotide sequence ID" value="NZ_SUMC01000001.1"/>
</dbReference>
<evidence type="ECO:0000313" key="2">
    <source>
        <dbReference type="Proteomes" id="UP000305778"/>
    </source>
</evidence>
<evidence type="ECO:0008006" key="3">
    <source>
        <dbReference type="Google" id="ProtNLM"/>
    </source>
</evidence>
<sequence length="72" mass="8615">MDSLLQFELDDYAVRQPVVDLWTTLLQDVDPNVREGVHWSMSRAVHSDWLDEPAARYLDSKLPEGWQREDWW</sequence>
<gene>
    <name evidence="1" type="ORF">FCI23_00280</name>
</gene>
<proteinExistence type="predicted"/>
<evidence type="ECO:0000313" key="1">
    <source>
        <dbReference type="EMBL" id="TKA13217.1"/>
    </source>
</evidence>
<organism evidence="1 2">
    <name type="scientific">Actinacidiphila oryziradicis</name>
    <dbReference type="NCBI Taxonomy" id="2571141"/>
    <lineage>
        <taxon>Bacteria</taxon>
        <taxon>Bacillati</taxon>
        <taxon>Actinomycetota</taxon>
        <taxon>Actinomycetes</taxon>
        <taxon>Kitasatosporales</taxon>
        <taxon>Streptomycetaceae</taxon>
        <taxon>Actinacidiphila</taxon>
    </lineage>
</organism>
<dbReference type="AlphaFoldDB" id="A0A4U0SYS0"/>
<accession>A0A4U0SYS0</accession>
<keyword evidence="2" id="KW-1185">Reference proteome</keyword>
<protein>
    <recommendedName>
        <fullName evidence="3">HEAT repeat domain-containing protein</fullName>
    </recommendedName>
</protein>
<dbReference type="Proteomes" id="UP000305778">
    <property type="component" value="Unassembled WGS sequence"/>
</dbReference>
<dbReference type="EMBL" id="SUMC01000001">
    <property type="protein sequence ID" value="TKA13217.1"/>
    <property type="molecule type" value="Genomic_DNA"/>
</dbReference>
<reference evidence="1 2" key="1">
    <citation type="submission" date="2019-04" db="EMBL/GenBank/DDBJ databases">
        <title>Streptomyces oryziradicis sp. nov., a novel actinomycete isolated from rhizosphere soil of rice (Oryza sativa L.).</title>
        <authorList>
            <person name="Li C."/>
        </authorList>
    </citation>
    <scope>NUCLEOTIDE SEQUENCE [LARGE SCALE GENOMIC DNA]</scope>
    <source>
        <strain evidence="1 2">NEAU-C40</strain>
    </source>
</reference>
<comment type="caution">
    <text evidence="1">The sequence shown here is derived from an EMBL/GenBank/DDBJ whole genome shotgun (WGS) entry which is preliminary data.</text>
</comment>
<name>A0A4U0SYS0_9ACTN</name>